<organism evidence="2 3">
    <name type="scientific">Durusdinium trenchii</name>
    <dbReference type="NCBI Taxonomy" id="1381693"/>
    <lineage>
        <taxon>Eukaryota</taxon>
        <taxon>Sar</taxon>
        <taxon>Alveolata</taxon>
        <taxon>Dinophyceae</taxon>
        <taxon>Suessiales</taxon>
        <taxon>Symbiodiniaceae</taxon>
        <taxon>Durusdinium</taxon>
    </lineage>
</organism>
<evidence type="ECO:0000313" key="2">
    <source>
        <dbReference type="EMBL" id="CAK9021214.1"/>
    </source>
</evidence>
<dbReference type="Proteomes" id="UP001642484">
    <property type="component" value="Unassembled WGS sequence"/>
</dbReference>
<protein>
    <submittedName>
        <fullName evidence="2">Uncharacterized protein</fullName>
    </submittedName>
</protein>
<accession>A0ABP0K3R0</accession>
<dbReference type="EMBL" id="CAXAMN010007335">
    <property type="protein sequence ID" value="CAK9021214.1"/>
    <property type="molecule type" value="Genomic_DNA"/>
</dbReference>
<evidence type="ECO:0000313" key="3">
    <source>
        <dbReference type="Proteomes" id="UP001642484"/>
    </source>
</evidence>
<comment type="caution">
    <text evidence="2">The sequence shown here is derived from an EMBL/GenBank/DDBJ whole genome shotgun (WGS) entry which is preliminary data.</text>
</comment>
<name>A0ABP0K3R0_9DINO</name>
<proteinExistence type="predicted"/>
<keyword evidence="3" id="KW-1185">Reference proteome</keyword>
<sequence>MPSVCTFRGVEPCMMTPVKLHRCSTCGWPCWMCVQCLNARWCPRCGRCLGDCFSDVEEELLEELRMEYFRSVPTDDGSASSPTDDHDRSATAQSTGGSTTESTGAISQKTSSLDEYCDASPAERTFTDEGGLPTGPT</sequence>
<evidence type="ECO:0000256" key="1">
    <source>
        <dbReference type="SAM" id="MobiDB-lite"/>
    </source>
</evidence>
<reference evidence="2 3" key="1">
    <citation type="submission" date="2024-02" db="EMBL/GenBank/DDBJ databases">
        <authorList>
            <person name="Chen Y."/>
            <person name="Shah S."/>
            <person name="Dougan E. K."/>
            <person name="Thang M."/>
            <person name="Chan C."/>
        </authorList>
    </citation>
    <scope>NUCLEOTIDE SEQUENCE [LARGE SCALE GENOMIC DNA]</scope>
</reference>
<feature type="region of interest" description="Disordered" evidence="1">
    <location>
        <begin position="72"/>
        <end position="137"/>
    </location>
</feature>
<gene>
    <name evidence="2" type="ORF">CCMP2556_LOCUS14374</name>
</gene>
<feature type="compositionally biased region" description="Low complexity" evidence="1">
    <location>
        <begin position="90"/>
        <end position="107"/>
    </location>
</feature>